<organism evidence="2 3">
    <name type="scientific">Streptomyces fodineus</name>
    <dbReference type="NCBI Taxonomy" id="1904616"/>
    <lineage>
        <taxon>Bacteria</taxon>
        <taxon>Bacillati</taxon>
        <taxon>Actinomycetota</taxon>
        <taxon>Actinomycetes</taxon>
        <taxon>Kitasatosporales</taxon>
        <taxon>Streptomycetaceae</taxon>
        <taxon>Streptomyces</taxon>
    </lineage>
</organism>
<evidence type="ECO:0000313" key="2">
    <source>
        <dbReference type="EMBL" id="AOR31589.1"/>
    </source>
</evidence>
<protein>
    <submittedName>
        <fullName evidence="2">Uncharacterized protein</fullName>
    </submittedName>
</protein>
<name>A0A1D7Y8A7_9ACTN</name>
<keyword evidence="3" id="KW-1185">Reference proteome</keyword>
<dbReference type="RefSeq" id="WP_069778233.1">
    <property type="nucleotide sequence ID" value="NZ_CP017248.1"/>
</dbReference>
<evidence type="ECO:0000256" key="1">
    <source>
        <dbReference type="SAM" id="MobiDB-lite"/>
    </source>
</evidence>
<feature type="region of interest" description="Disordered" evidence="1">
    <location>
        <begin position="1"/>
        <end position="21"/>
    </location>
</feature>
<dbReference type="Proteomes" id="UP000094960">
    <property type="component" value="Chromosome"/>
</dbReference>
<dbReference type="InterPro" id="IPR046041">
    <property type="entry name" value="DUF5999"/>
</dbReference>
<dbReference type="AlphaFoldDB" id="A0A1D7Y8A7"/>
<accession>A0A1D7Y8A7</accession>
<feature type="region of interest" description="Disordered" evidence="1">
    <location>
        <begin position="41"/>
        <end position="64"/>
    </location>
</feature>
<evidence type="ECO:0000313" key="3">
    <source>
        <dbReference type="Proteomes" id="UP000094960"/>
    </source>
</evidence>
<dbReference type="Pfam" id="PF19462">
    <property type="entry name" value="DUF5999"/>
    <property type="match status" value="1"/>
</dbReference>
<gene>
    <name evidence="2" type="ORF">BFF78_11500</name>
</gene>
<sequence>MCSNQSSCPASGPARRHPVAAHPEQGWTLLCDGSIVFDDSGELHPDGSVVPPCRVPAERPAVAA</sequence>
<dbReference type="EMBL" id="CP017248">
    <property type="protein sequence ID" value="AOR31589.1"/>
    <property type="molecule type" value="Genomic_DNA"/>
</dbReference>
<dbReference type="KEGG" id="spun:BFF78_11500"/>
<reference evidence="3" key="1">
    <citation type="submission" date="2016-09" db="EMBL/GenBank/DDBJ databases">
        <title>Streptomyces puniciscabiei strain:TW1S1 Genome sequencing and assembly.</title>
        <authorList>
            <person name="Kim M.-K."/>
            <person name="Kim S.B."/>
        </authorList>
    </citation>
    <scope>NUCLEOTIDE SEQUENCE [LARGE SCALE GENOMIC DNA]</scope>
    <source>
        <strain evidence="3">TW1S1</strain>
    </source>
</reference>
<proteinExistence type="predicted"/>